<keyword evidence="1" id="KW-0812">Transmembrane</keyword>
<keyword evidence="3" id="KW-1185">Reference proteome</keyword>
<dbReference type="Proteomes" id="UP000198891">
    <property type="component" value="Unassembled WGS sequence"/>
</dbReference>
<proteinExistence type="predicted"/>
<evidence type="ECO:0000256" key="1">
    <source>
        <dbReference type="SAM" id="Phobius"/>
    </source>
</evidence>
<organism evidence="2 3">
    <name type="scientific">Herbiconiux ginsengi</name>
    <dbReference type="NCBI Taxonomy" id="381665"/>
    <lineage>
        <taxon>Bacteria</taxon>
        <taxon>Bacillati</taxon>
        <taxon>Actinomycetota</taxon>
        <taxon>Actinomycetes</taxon>
        <taxon>Micrococcales</taxon>
        <taxon>Microbacteriaceae</taxon>
        <taxon>Herbiconiux</taxon>
    </lineage>
</organism>
<feature type="transmembrane region" description="Helical" evidence="1">
    <location>
        <begin position="12"/>
        <end position="36"/>
    </location>
</feature>
<reference evidence="2 3" key="1">
    <citation type="submission" date="2016-10" db="EMBL/GenBank/DDBJ databases">
        <authorList>
            <person name="de Groot N.N."/>
        </authorList>
    </citation>
    <scope>NUCLEOTIDE SEQUENCE [LARGE SCALE GENOMIC DNA]</scope>
    <source>
        <strain evidence="2 3">CGMCC 4.3491</strain>
    </source>
</reference>
<feature type="transmembrane region" description="Helical" evidence="1">
    <location>
        <begin position="42"/>
        <end position="68"/>
    </location>
</feature>
<sequence>MIVSVKASKCVTFAVFNTVVIVVCVRAIWMLAAWLADPSGSGLLPAIVLLGSIAVIIVVFVIPGVLAVRRLRRVKSRWPSGRVYQTTPHENFDVLIAAYAAENGVGPPPYRPWDVYLVMDDDLVTFLAGSSNQELVSLRRSHVKPTVTYLLDWITVIPVLRLSVRGLPDVSFASSVLITSGMLSRGRRFLGRIAKQISADD</sequence>
<protein>
    <submittedName>
        <fullName evidence="2">Uncharacterized protein</fullName>
    </submittedName>
</protein>
<dbReference type="AlphaFoldDB" id="A0A1H3QFW4"/>
<evidence type="ECO:0000313" key="3">
    <source>
        <dbReference type="Proteomes" id="UP000198891"/>
    </source>
</evidence>
<gene>
    <name evidence="2" type="ORF">SAMN05216554_2497</name>
</gene>
<accession>A0A1H3QFW4</accession>
<keyword evidence="1" id="KW-0472">Membrane</keyword>
<keyword evidence="1" id="KW-1133">Transmembrane helix</keyword>
<dbReference type="RefSeq" id="WP_092553988.1">
    <property type="nucleotide sequence ID" value="NZ_FNPZ01000002.1"/>
</dbReference>
<evidence type="ECO:0000313" key="2">
    <source>
        <dbReference type="EMBL" id="SDZ12153.1"/>
    </source>
</evidence>
<dbReference type="EMBL" id="FNPZ01000002">
    <property type="protein sequence ID" value="SDZ12153.1"/>
    <property type="molecule type" value="Genomic_DNA"/>
</dbReference>
<name>A0A1H3QFW4_9MICO</name>